<accession>A0A370CJN3</accession>
<keyword evidence="8" id="KW-0998">Cell outer membrane</keyword>
<organism evidence="14 15">
    <name type="scientific">Candidatus Aquirickettsiella gammari</name>
    <dbReference type="NCBI Taxonomy" id="2016198"/>
    <lineage>
        <taxon>Bacteria</taxon>
        <taxon>Pseudomonadati</taxon>
        <taxon>Pseudomonadota</taxon>
        <taxon>Gammaproteobacteria</taxon>
        <taxon>Legionellales</taxon>
        <taxon>Coxiellaceae</taxon>
        <taxon>Candidatus Aquirickettsiella</taxon>
    </lineage>
</organism>
<comment type="subunit">
    <text evidence="10">Interacts with TamB to form the translocation and assembly module (TAM).</text>
</comment>
<evidence type="ECO:0000256" key="5">
    <source>
        <dbReference type="ARBA" id="ARBA00022692"/>
    </source>
</evidence>
<keyword evidence="15" id="KW-1185">Reference proteome</keyword>
<evidence type="ECO:0000256" key="4">
    <source>
        <dbReference type="ARBA" id="ARBA00022452"/>
    </source>
</evidence>
<evidence type="ECO:0000259" key="11">
    <source>
        <dbReference type="Pfam" id="PF01103"/>
    </source>
</evidence>
<dbReference type="PANTHER" id="PTHR12815:SF47">
    <property type="entry name" value="TRANSLOCATION AND ASSEMBLY MODULE SUBUNIT TAMA"/>
    <property type="match status" value="1"/>
</dbReference>
<dbReference type="GO" id="GO:0097347">
    <property type="term" value="C:TAM protein secretion complex"/>
    <property type="evidence" value="ECO:0007669"/>
    <property type="project" value="TreeGrafter"/>
</dbReference>
<evidence type="ECO:0000313" key="14">
    <source>
        <dbReference type="EMBL" id="RDH41061.1"/>
    </source>
</evidence>
<keyword evidence="6" id="KW-0732">Signal</keyword>
<dbReference type="Pfam" id="PF07244">
    <property type="entry name" value="POTRA"/>
    <property type="match status" value="1"/>
</dbReference>
<dbReference type="AlphaFoldDB" id="A0A370CJN3"/>
<dbReference type="Proteomes" id="UP000226429">
    <property type="component" value="Unassembled WGS sequence"/>
</dbReference>
<name>A0A370CJN3_9COXI</name>
<evidence type="ECO:0000259" key="12">
    <source>
        <dbReference type="Pfam" id="PF07244"/>
    </source>
</evidence>
<gene>
    <name evidence="14" type="ORF">CFE62_000105</name>
</gene>
<dbReference type="Pfam" id="PF17243">
    <property type="entry name" value="POTRA_TamA_1"/>
    <property type="match status" value="1"/>
</dbReference>
<dbReference type="InterPro" id="IPR010827">
    <property type="entry name" value="BamA/TamA_POTRA"/>
</dbReference>
<evidence type="ECO:0000256" key="6">
    <source>
        <dbReference type="ARBA" id="ARBA00022729"/>
    </source>
</evidence>
<dbReference type="Gene3D" id="3.10.20.310">
    <property type="entry name" value="membrane protein fhac"/>
    <property type="match status" value="3"/>
</dbReference>
<keyword evidence="5" id="KW-0812">Transmembrane</keyword>
<dbReference type="PANTHER" id="PTHR12815">
    <property type="entry name" value="SORTING AND ASSEMBLY MACHINERY SAMM50 PROTEIN FAMILY MEMBER"/>
    <property type="match status" value="1"/>
</dbReference>
<proteinExistence type="inferred from homology"/>
<evidence type="ECO:0000256" key="10">
    <source>
        <dbReference type="ARBA" id="ARBA00093548"/>
    </source>
</evidence>
<reference evidence="14 15" key="2">
    <citation type="journal article" date="2018" name="J. Invertebr. Pathol.">
        <title>'Candidatus Aquirickettsiella gammari' (Gammaproteobacteria: Legionellales: Coxiellaceae): A bacterial pathogen of the freshwater crustacean Gammarus fossarum (Malacostraca: Amphipoda).</title>
        <authorList>
            <person name="Bojko J."/>
            <person name="Dunn A.M."/>
            <person name="Stebbing P.D."/>
            <person name="van Aerle R."/>
            <person name="Bacela-Spychalska K."/>
            <person name="Bean T.P."/>
            <person name="Urrutia A."/>
            <person name="Stentiford G.D."/>
        </authorList>
    </citation>
    <scope>NUCLEOTIDE SEQUENCE [LARGE SCALE GENOMIC DNA]</scope>
    <source>
        <strain evidence="14">RA15029</strain>
    </source>
</reference>
<reference evidence="14 15" key="1">
    <citation type="journal article" date="2017" name="Int. J. Syst. Evol. Microbiol.">
        <title>Aquarickettsiella crustaci n. gen. n. sp. (Gammaproteobacteria: Legionellales: Coxiellaceae); a bacterial pathogen of the freshwater crustacean: Gammarus fossarum (Malacostraca: Amphipoda).</title>
        <authorList>
            <person name="Bojko J."/>
            <person name="Dunn A.M."/>
            <person name="Stebbing P.D."/>
            <person name="Van Aerle R."/>
            <person name="Bacela-Spychalska K."/>
            <person name="Bean T.P."/>
            <person name="Stentiford G.D."/>
        </authorList>
    </citation>
    <scope>NUCLEOTIDE SEQUENCE [LARGE SCALE GENOMIC DNA]</scope>
    <source>
        <strain evidence="14">RA15029</strain>
    </source>
</reference>
<evidence type="ECO:0000256" key="8">
    <source>
        <dbReference type="ARBA" id="ARBA00023237"/>
    </source>
</evidence>
<dbReference type="InterPro" id="IPR035243">
    <property type="entry name" value="TamA_POTRA_Dom_1"/>
</dbReference>
<dbReference type="Pfam" id="PF01103">
    <property type="entry name" value="Omp85"/>
    <property type="match status" value="1"/>
</dbReference>
<comment type="subcellular location">
    <subcellularLocation>
        <location evidence="1">Cell outer membrane</location>
    </subcellularLocation>
</comment>
<dbReference type="Gene3D" id="2.40.160.50">
    <property type="entry name" value="membrane protein fhac: a member of the omp85/tpsb transporter family"/>
    <property type="match status" value="1"/>
</dbReference>
<feature type="domain" description="TamA POTRA" evidence="13">
    <location>
        <begin position="33"/>
        <end position="109"/>
    </location>
</feature>
<dbReference type="InterPro" id="IPR000184">
    <property type="entry name" value="Bac_surfAg_D15"/>
</dbReference>
<feature type="domain" description="POTRA" evidence="12">
    <location>
        <begin position="200"/>
        <end position="270"/>
    </location>
</feature>
<evidence type="ECO:0000256" key="9">
    <source>
        <dbReference type="ARBA" id="ARBA00033063"/>
    </source>
</evidence>
<evidence type="ECO:0000256" key="1">
    <source>
        <dbReference type="ARBA" id="ARBA00004442"/>
    </source>
</evidence>
<evidence type="ECO:0000256" key="2">
    <source>
        <dbReference type="ARBA" id="ARBA00010248"/>
    </source>
</evidence>
<comment type="similarity">
    <text evidence="2">Belongs to the TamA family.</text>
</comment>
<keyword evidence="7" id="KW-0472">Membrane</keyword>
<keyword evidence="4" id="KW-1134">Transmembrane beta strand</keyword>
<feature type="domain" description="Bacterial surface antigen (D15)" evidence="11">
    <location>
        <begin position="280"/>
        <end position="570"/>
    </location>
</feature>
<dbReference type="EMBL" id="NMOS02000001">
    <property type="protein sequence ID" value="RDH41061.1"/>
    <property type="molecule type" value="Genomic_DNA"/>
</dbReference>
<evidence type="ECO:0000313" key="15">
    <source>
        <dbReference type="Proteomes" id="UP000226429"/>
    </source>
</evidence>
<evidence type="ECO:0000256" key="7">
    <source>
        <dbReference type="ARBA" id="ARBA00023136"/>
    </source>
</evidence>
<comment type="caution">
    <text evidence="14">The sequence shown here is derived from an EMBL/GenBank/DDBJ whole genome shotgun (WGS) entry which is preliminary data.</text>
</comment>
<dbReference type="InterPro" id="IPR039910">
    <property type="entry name" value="D15-like"/>
</dbReference>
<evidence type="ECO:0000256" key="3">
    <source>
        <dbReference type="ARBA" id="ARBA00015419"/>
    </source>
</evidence>
<sequence>MIITIRLIIARLAVLAVLFTSLVNATSEPRVIYQIQGLNQDLVRVVQQHLDQSLQASSRLPNEGGIQHWYQQSSADVQHILAAYGYFKPSIHPSLKQKGGKWYANYQISLGPPLKITTLEVSVQDQKKNDVQIEKLLTDFPIHQGDIFSSERYEQAKQLLLTTAIAQGYLSAYFSQHTILINRKSYTAHITLILNRGPRYYFGPIIFQQSILKDSLLRRYIPFKIGDPYSSSQLLNLQENLNNSGYFNNVSIDDVKTHKQALPVTFKLTPRPSQQYTAGIGYSTDLGIRGTLGWESRYLNKSGHRLNIISQFSKIQSSLQMTYRIPGKHPNTDNYNINYVIVRKKLTQVVSTTQQLGIANIAQWRGWQRNLFLNYQIERFNYLNSKTTKAHLLTPGINFSRSRFDNAHFALHGYRLNLRLQGADQHLLSNTSFLQTQLQGKYILSWNQNSRLLLRGDMGYTLTSNLSDFPPSLLFYAGGSQSLRGYAYQSLGPGRYLMLGSVEYQHRLINNFYGAIFFDAGNAVNNFPLNLQKGAGLGLVWLSPLGPMEVTAGKALNLPGRPIRLQFTMGFDLL</sequence>
<protein>
    <recommendedName>
        <fullName evidence="3">Translocation and assembly module subunit TamA</fullName>
    </recommendedName>
    <alternativeName>
        <fullName evidence="9">Autotransporter assembly factor TamA</fullName>
    </alternativeName>
</protein>
<dbReference type="GO" id="GO:0009306">
    <property type="term" value="P:protein secretion"/>
    <property type="evidence" value="ECO:0007669"/>
    <property type="project" value="TreeGrafter"/>
</dbReference>
<dbReference type="GO" id="GO:0009279">
    <property type="term" value="C:cell outer membrane"/>
    <property type="evidence" value="ECO:0007669"/>
    <property type="project" value="UniProtKB-SubCell"/>
</dbReference>
<evidence type="ECO:0000259" key="13">
    <source>
        <dbReference type="Pfam" id="PF17243"/>
    </source>
</evidence>